<evidence type="ECO:0000256" key="1">
    <source>
        <dbReference type="SAM" id="Phobius"/>
    </source>
</evidence>
<dbReference type="InterPro" id="IPR009996">
    <property type="entry name" value="YycH"/>
</dbReference>
<name>A0AA90TAI7_9BACI</name>
<dbReference type="Pfam" id="PF07435">
    <property type="entry name" value="YycH"/>
    <property type="match status" value="1"/>
</dbReference>
<evidence type="ECO:0000313" key="3">
    <source>
        <dbReference type="EMBL" id="MDQ6595317.1"/>
    </source>
</evidence>
<dbReference type="InterPro" id="IPR042274">
    <property type="entry name" value="YycH/YycI_2"/>
</dbReference>
<accession>A0AA90TAI7</accession>
<keyword evidence="1" id="KW-1133">Transmembrane helix</keyword>
<evidence type="ECO:0000313" key="4">
    <source>
        <dbReference type="Proteomes" id="UP001178888"/>
    </source>
</evidence>
<evidence type="ECO:0000259" key="2">
    <source>
        <dbReference type="Pfam" id="PF07435"/>
    </source>
</evidence>
<reference evidence="3" key="1">
    <citation type="submission" date="2023-08" db="EMBL/GenBank/DDBJ databases">
        <title>Nitrogen cycling bacteria in agricultural field soils.</title>
        <authorList>
            <person name="Jang J."/>
        </authorList>
    </citation>
    <scope>NUCLEOTIDE SEQUENCE</scope>
    <source>
        <strain evidence="3">PS3-36</strain>
    </source>
</reference>
<keyword evidence="4" id="KW-1185">Reference proteome</keyword>
<comment type="caution">
    <text evidence="3">The sequence shown here is derived from an EMBL/GenBank/DDBJ whole genome shotgun (WGS) entry which is preliminary data.</text>
</comment>
<dbReference type="EMBL" id="JAVGVR010000001">
    <property type="protein sequence ID" value="MDQ6595317.1"/>
    <property type="molecule type" value="Genomic_DNA"/>
</dbReference>
<dbReference type="AlphaFoldDB" id="A0AA90TAI7"/>
<dbReference type="Proteomes" id="UP001178888">
    <property type="component" value="Unassembled WGS sequence"/>
</dbReference>
<dbReference type="Gene3D" id="3.30.310.160">
    <property type="entry name" value="YycH protein, domain 2"/>
    <property type="match status" value="1"/>
</dbReference>
<dbReference type="CDD" id="cd15787">
    <property type="entry name" value="YycH_N"/>
    <property type="match status" value="1"/>
</dbReference>
<dbReference type="RefSeq" id="WP_308912875.1">
    <property type="nucleotide sequence ID" value="NZ_JAVGVR010000001.1"/>
</dbReference>
<keyword evidence="1" id="KW-0812">Transmembrane</keyword>
<sequence>MRYENIKSVILTLLILISIVLTWNLWTYQPNYETMKNANTVEEVSLSEKQEVQKILRPDQILYHISGHHYGTSNTDELEEIMKQLGQWTFLDVGNYTEKAGNINNLVHGNGKTEIIFPGEIPIALYRSVLNFEGRKIPSFNFDRIVINVENSSKDFGTVYFVSSEHQQVFISHISSALLKGFQKDFYKKAVNLPRYFAYKPTAKRTIFLPESETEMMEYRYLPITLDSNEFKEALFSDPSFVQKSMLPHGEEYTNDSSKMNVYYDSNMLVYVNPTVESEYTSNSYDLVKKSIDFVNEHGGWTDPYRYVSKDDYEQSVVFRLYSMDGYPVHNDQGASEIKEVWGKNEIMKYIRPNISLDLPLRSETKKMILPSGREALKFLEDRKNFNPELLKKIELGYRMERDSKENKIILLEPAWFYQYDDTWVQITMEDQGGFKHGLE</sequence>
<keyword evidence="1" id="KW-0472">Membrane</keyword>
<gene>
    <name evidence="3" type="primary">yycH</name>
    <name evidence="3" type="ORF">RCG21_02390</name>
</gene>
<feature type="domain" description="Regulatory protein YycH" evidence="2">
    <location>
        <begin position="4"/>
        <end position="440"/>
    </location>
</feature>
<dbReference type="Gene3D" id="3.10.450.310">
    <property type="match status" value="1"/>
</dbReference>
<protein>
    <submittedName>
        <fullName evidence="3">Two-component system activity regulator YycH</fullName>
    </submittedName>
</protein>
<feature type="transmembrane region" description="Helical" evidence="1">
    <location>
        <begin position="9"/>
        <end position="26"/>
    </location>
</feature>
<proteinExistence type="predicted"/>
<organism evidence="3 4">
    <name type="scientific">Bacillus salipaludis</name>
    <dbReference type="NCBI Taxonomy" id="2547811"/>
    <lineage>
        <taxon>Bacteria</taxon>
        <taxon>Bacillati</taxon>
        <taxon>Bacillota</taxon>
        <taxon>Bacilli</taxon>
        <taxon>Bacillales</taxon>
        <taxon>Bacillaceae</taxon>
        <taxon>Bacillus</taxon>
    </lineage>
</organism>